<evidence type="ECO:0000256" key="1">
    <source>
        <dbReference type="ARBA" id="ARBA00022723"/>
    </source>
</evidence>
<name>A0A834Z2Y4_TETSI</name>
<dbReference type="InterPro" id="IPR011679">
    <property type="entry name" value="ERp29_C"/>
</dbReference>
<dbReference type="CDD" id="cd00238">
    <property type="entry name" value="ERp29c"/>
    <property type="match status" value="1"/>
</dbReference>
<dbReference type="AlphaFoldDB" id="A0A834Z2Y4"/>
<gene>
    <name evidence="7" type="ORF">HHK36_017536</name>
</gene>
<evidence type="ECO:0008006" key="9">
    <source>
        <dbReference type="Google" id="ProtNLM"/>
    </source>
</evidence>
<comment type="caution">
    <text evidence="7">The sequence shown here is derived from an EMBL/GenBank/DDBJ whole genome shotgun (WGS) entry which is preliminary data.</text>
</comment>
<dbReference type="Pfam" id="PF07749">
    <property type="entry name" value="ERp29"/>
    <property type="match status" value="1"/>
</dbReference>
<keyword evidence="3" id="KW-0411">Iron-sulfur</keyword>
<dbReference type="SUPFAM" id="SSF47933">
    <property type="entry name" value="ERP29 C domain-like"/>
    <property type="match status" value="1"/>
</dbReference>
<dbReference type="InterPro" id="IPR036008">
    <property type="entry name" value="Aconitase_4Fe-4S_dom"/>
</dbReference>
<keyword evidence="8" id="KW-1185">Reference proteome</keyword>
<dbReference type="GO" id="GO:0005783">
    <property type="term" value="C:endoplasmic reticulum"/>
    <property type="evidence" value="ECO:0007669"/>
    <property type="project" value="InterPro"/>
</dbReference>
<dbReference type="InterPro" id="IPR015931">
    <property type="entry name" value="Acnase/IPM_dHydase_lsu_aba_1/3"/>
</dbReference>
<dbReference type="GO" id="GO:0046872">
    <property type="term" value="F:metal ion binding"/>
    <property type="evidence" value="ECO:0007669"/>
    <property type="project" value="UniProtKB-KW"/>
</dbReference>
<dbReference type="GO" id="GO:0051536">
    <property type="term" value="F:iron-sulfur cluster binding"/>
    <property type="evidence" value="ECO:0007669"/>
    <property type="project" value="UniProtKB-KW"/>
</dbReference>
<evidence type="ECO:0000259" key="6">
    <source>
        <dbReference type="Pfam" id="PF07749"/>
    </source>
</evidence>
<dbReference type="InterPro" id="IPR001030">
    <property type="entry name" value="Acoase/IPM_deHydtase_lsu_aba"/>
</dbReference>
<reference evidence="7 8" key="1">
    <citation type="submission" date="2020-04" db="EMBL/GenBank/DDBJ databases">
        <title>Plant Genome Project.</title>
        <authorList>
            <person name="Zhang R.-G."/>
        </authorList>
    </citation>
    <scope>NUCLEOTIDE SEQUENCE [LARGE SCALE GENOMIC DNA]</scope>
    <source>
        <strain evidence="7">YNK0</strain>
        <tissue evidence="7">Leaf</tissue>
    </source>
</reference>
<dbReference type="Gene3D" id="3.30.499.10">
    <property type="entry name" value="Aconitase, domain 3"/>
    <property type="match status" value="1"/>
</dbReference>
<dbReference type="GO" id="GO:0016829">
    <property type="term" value="F:lyase activity"/>
    <property type="evidence" value="ECO:0007669"/>
    <property type="project" value="UniProtKB-KW"/>
</dbReference>
<dbReference type="Gene3D" id="1.20.1150.12">
    <property type="entry name" value="Endoplasmic reticulum resident protein 29, C-terminal domain"/>
    <property type="match status" value="1"/>
</dbReference>
<protein>
    <recommendedName>
        <fullName evidence="9">Aconitase/3-isopropylmalate dehydratase large subunit alpha/beta/alpha domain-containing protein</fullName>
    </recommendedName>
</protein>
<proteinExistence type="predicted"/>
<dbReference type="PANTHER" id="PTHR43822:SF2">
    <property type="entry name" value="HOMOACONITASE, MITOCHONDRIAL"/>
    <property type="match status" value="1"/>
</dbReference>
<feature type="domain" description="Endoplasmic reticulum resident protein 29 C-terminal" evidence="6">
    <location>
        <begin position="61"/>
        <end position="158"/>
    </location>
</feature>
<evidence type="ECO:0000313" key="7">
    <source>
        <dbReference type="EMBL" id="KAF8398605.1"/>
    </source>
</evidence>
<evidence type="ECO:0000259" key="5">
    <source>
        <dbReference type="Pfam" id="PF00330"/>
    </source>
</evidence>
<dbReference type="Pfam" id="PF00330">
    <property type="entry name" value="Aconitase"/>
    <property type="match status" value="1"/>
</dbReference>
<feature type="domain" description="Aconitase/3-isopropylmalate dehydratase large subunit alpha/beta/alpha" evidence="5">
    <location>
        <begin position="11"/>
        <end position="59"/>
    </location>
</feature>
<evidence type="ECO:0000256" key="4">
    <source>
        <dbReference type="ARBA" id="ARBA00023239"/>
    </source>
</evidence>
<sequence length="159" mass="17213">MALRANPYYKGVCHIALAQEVLLGTDSHTCDVGAFGQFATGIGNTDAGFVLGTGTLILETGIVASLDALVKEFLSASNEEKKAIFSRIAGEADHLKGSTARSKSWYGKIYLTAVKNFMEKGADYAKNEMNWLHSMLNKSIRPAKATEFTLKKNILSTFA</sequence>
<dbReference type="GO" id="GO:0043436">
    <property type="term" value="P:oxoacid metabolic process"/>
    <property type="evidence" value="ECO:0007669"/>
    <property type="project" value="UniProtKB-ARBA"/>
</dbReference>
<dbReference type="OrthoDB" id="419183at2759"/>
<organism evidence="7 8">
    <name type="scientific">Tetracentron sinense</name>
    <name type="common">Spur-leaf</name>
    <dbReference type="NCBI Taxonomy" id="13715"/>
    <lineage>
        <taxon>Eukaryota</taxon>
        <taxon>Viridiplantae</taxon>
        <taxon>Streptophyta</taxon>
        <taxon>Embryophyta</taxon>
        <taxon>Tracheophyta</taxon>
        <taxon>Spermatophyta</taxon>
        <taxon>Magnoliopsida</taxon>
        <taxon>Trochodendrales</taxon>
        <taxon>Trochodendraceae</taxon>
        <taxon>Tetracentron</taxon>
    </lineage>
</organism>
<evidence type="ECO:0000313" key="8">
    <source>
        <dbReference type="Proteomes" id="UP000655225"/>
    </source>
</evidence>
<dbReference type="PANTHER" id="PTHR43822">
    <property type="entry name" value="HOMOACONITASE, MITOCHONDRIAL-RELATED"/>
    <property type="match status" value="1"/>
</dbReference>
<dbReference type="InterPro" id="IPR050067">
    <property type="entry name" value="IPM_dehydratase_rel_enz"/>
</dbReference>
<dbReference type="EMBL" id="JABCRI010000011">
    <property type="protein sequence ID" value="KAF8398605.1"/>
    <property type="molecule type" value="Genomic_DNA"/>
</dbReference>
<dbReference type="InterPro" id="IPR036356">
    <property type="entry name" value="ERp29_C_sf"/>
</dbReference>
<evidence type="ECO:0000256" key="2">
    <source>
        <dbReference type="ARBA" id="ARBA00023004"/>
    </source>
</evidence>
<keyword evidence="2" id="KW-0408">Iron</keyword>
<accession>A0A834Z2Y4</accession>
<keyword evidence="4" id="KW-0456">Lyase</keyword>
<dbReference type="SUPFAM" id="SSF53732">
    <property type="entry name" value="Aconitase iron-sulfur domain"/>
    <property type="match status" value="1"/>
</dbReference>
<keyword evidence="1" id="KW-0479">Metal-binding</keyword>
<evidence type="ECO:0000256" key="3">
    <source>
        <dbReference type="ARBA" id="ARBA00023014"/>
    </source>
</evidence>
<dbReference type="Proteomes" id="UP000655225">
    <property type="component" value="Unassembled WGS sequence"/>
</dbReference>